<keyword evidence="4" id="KW-1003">Cell membrane</keyword>
<keyword evidence="3" id="KW-0728">SH3 domain</keyword>
<keyword evidence="5" id="KW-0963">Cytoplasm</keyword>
<dbReference type="InterPro" id="IPR002219">
    <property type="entry name" value="PKC_DAG/PE"/>
</dbReference>
<evidence type="ECO:0000256" key="8">
    <source>
        <dbReference type="ARBA" id="ARBA00022771"/>
    </source>
</evidence>
<evidence type="ECO:0000313" key="13">
    <source>
        <dbReference type="Proteomes" id="UP001201812"/>
    </source>
</evidence>
<dbReference type="Pfam" id="PF00130">
    <property type="entry name" value="C1_1"/>
    <property type="match status" value="2"/>
</dbReference>
<dbReference type="SMART" id="SM00109">
    <property type="entry name" value="C1"/>
    <property type="match status" value="2"/>
</dbReference>
<dbReference type="EMBL" id="JAKKPZ010000120">
    <property type="protein sequence ID" value="KAI1701367.1"/>
    <property type="molecule type" value="Genomic_DNA"/>
</dbReference>
<evidence type="ECO:0000256" key="9">
    <source>
        <dbReference type="ARBA" id="ARBA00022833"/>
    </source>
</evidence>
<dbReference type="PANTHER" id="PTHR22968">
    <property type="entry name" value="PROTEIN KINASE C, MU"/>
    <property type="match status" value="1"/>
</dbReference>
<organism evidence="12 13">
    <name type="scientific">Ditylenchus destructor</name>
    <dbReference type="NCBI Taxonomy" id="166010"/>
    <lineage>
        <taxon>Eukaryota</taxon>
        <taxon>Metazoa</taxon>
        <taxon>Ecdysozoa</taxon>
        <taxon>Nematoda</taxon>
        <taxon>Chromadorea</taxon>
        <taxon>Rhabditida</taxon>
        <taxon>Tylenchina</taxon>
        <taxon>Tylenchomorpha</taxon>
        <taxon>Sphaerularioidea</taxon>
        <taxon>Anguinidae</taxon>
        <taxon>Anguininae</taxon>
        <taxon>Ditylenchus</taxon>
    </lineage>
</organism>
<evidence type="ECO:0000259" key="11">
    <source>
        <dbReference type="PROSITE" id="PS50081"/>
    </source>
</evidence>
<evidence type="ECO:0000256" key="5">
    <source>
        <dbReference type="ARBA" id="ARBA00022490"/>
    </source>
</evidence>
<comment type="subcellular location">
    <subcellularLocation>
        <location evidence="1">Cell membrane</location>
        <location evidence="1">Sarcolemma</location>
        <topology evidence="1">Peripheral membrane protein</topology>
        <orientation evidence="1">Cytoplasmic side</orientation>
    </subcellularLocation>
    <subcellularLocation>
        <location evidence="2">Cytoplasm</location>
    </subcellularLocation>
</comment>
<protein>
    <submittedName>
        <fullName evidence="12">Phorbol esters/diacylglycerol binding domain (C1 domain) domain-containing protein</fullName>
    </submittedName>
</protein>
<comment type="caution">
    <text evidence="12">The sequence shown here is derived from an EMBL/GenBank/DDBJ whole genome shotgun (WGS) entry which is preliminary data.</text>
</comment>
<keyword evidence="9" id="KW-0862">Zinc</keyword>
<dbReference type="AlphaFoldDB" id="A0AAD4MTM1"/>
<dbReference type="GO" id="GO:0035556">
    <property type="term" value="P:intracellular signal transduction"/>
    <property type="evidence" value="ECO:0007669"/>
    <property type="project" value="TreeGrafter"/>
</dbReference>
<dbReference type="InterPro" id="IPR046349">
    <property type="entry name" value="C1-like_sf"/>
</dbReference>
<evidence type="ECO:0000313" key="12">
    <source>
        <dbReference type="EMBL" id="KAI1701367.1"/>
    </source>
</evidence>
<feature type="domain" description="Phorbol-ester/DAG-type" evidence="11">
    <location>
        <begin position="40"/>
        <end position="90"/>
    </location>
</feature>
<evidence type="ECO:0000256" key="1">
    <source>
        <dbReference type="ARBA" id="ARBA00004278"/>
    </source>
</evidence>
<dbReference type="GO" id="GO:0008270">
    <property type="term" value="F:zinc ion binding"/>
    <property type="evidence" value="ECO:0007669"/>
    <property type="project" value="UniProtKB-KW"/>
</dbReference>
<keyword evidence="7" id="KW-0677">Repeat</keyword>
<keyword evidence="13" id="KW-1185">Reference proteome</keyword>
<dbReference type="SUPFAM" id="SSF57889">
    <property type="entry name" value="Cysteine-rich domain"/>
    <property type="match status" value="2"/>
</dbReference>
<keyword evidence="8" id="KW-0863">Zinc-finger</keyword>
<reference evidence="12" key="1">
    <citation type="submission" date="2022-01" db="EMBL/GenBank/DDBJ databases">
        <title>Genome Sequence Resource for Two Populations of Ditylenchus destructor, the Migratory Endoparasitic Phytonematode.</title>
        <authorList>
            <person name="Zhang H."/>
            <person name="Lin R."/>
            <person name="Xie B."/>
        </authorList>
    </citation>
    <scope>NUCLEOTIDE SEQUENCE</scope>
    <source>
        <strain evidence="12">BazhouSP</strain>
    </source>
</reference>
<keyword evidence="6" id="KW-0479">Metal-binding</keyword>
<dbReference type="GO" id="GO:0007200">
    <property type="term" value="P:phospholipase C-activating G protein-coupled receptor signaling pathway"/>
    <property type="evidence" value="ECO:0007669"/>
    <property type="project" value="TreeGrafter"/>
</dbReference>
<dbReference type="GO" id="GO:0004674">
    <property type="term" value="F:protein serine/threonine kinase activity"/>
    <property type="evidence" value="ECO:0007669"/>
    <property type="project" value="UniProtKB-KW"/>
</dbReference>
<sequence>MATEIELAEAAYVGSPRVYQERSGGFMGRQRRTKIHEVCGHLFVARVLRQPTFCAHCTKFIFGIGKQGYQCKGCTMVVHKRCHLAVNCKCPESGNNEAVDLNEASDSRRPQTNMRHHFAAHFYKRPTFCDHCGTMLYGLNKQGVQCSDCKTNVHKRCQRNVANSCGINAQR</sequence>
<dbReference type="PROSITE" id="PS50081">
    <property type="entry name" value="ZF_DAG_PE_2"/>
    <property type="match status" value="2"/>
</dbReference>
<dbReference type="PRINTS" id="PR00008">
    <property type="entry name" value="DAGPEDOMAIN"/>
</dbReference>
<accession>A0AAD4MTM1</accession>
<name>A0AAD4MTM1_9BILA</name>
<dbReference type="FunFam" id="3.30.60.20:FF:000022">
    <property type="entry name" value="SH3 and cysteine-rich domain-containing protein 3 isoform 2"/>
    <property type="match status" value="1"/>
</dbReference>
<evidence type="ECO:0000256" key="10">
    <source>
        <dbReference type="ARBA" id="ARBA00023136"/>
    </source>
</evidence>
<dbReference type="PANTHER" id="PTHR22968:SF14">
    <property type="entry name" value="PROTEIN KINASE C"/>
    <property type="match status" value="1"/>
</dbReference>
<dbReference type="InterPro" id="IPR020454">
    <property type="entry name" value="DAG/PE-bd"/>
</dbReference>
<evidence type="ECO:0000256" key="3">
    <source>
        <dbReference type="ARBA" id="ARBA00022443"/>
    </source>
</evidence>
<proteinExistence type="predicted"/>
<gene>
    <name evidence="12" type="ORF">DdX_16120</name>
</gene>
<evidence type="ECO:0000256" key="4">
    <source>
        <dbReference type="ARBA" id="ARBA00022475"/>
    </source>
</evidence>
<dbReference type="GO" id="GO:0005829">
    <property type="term" value="C:cytosol"/>
    <property type="evidence" value="ECO:0007669"/>
    <property type="project" value="TreeGrafter"/>
</dbReference>
<dbReference type="Gene3D" id="3.30.60.20">
    <property type="match status" value="2"/>
</dbReference>
<evidence type="ECO:0000256" key="2">
    <source>
        <dbReference type="ARBA" id="ARBA00004496"/>
    </source>
</evidence>
<feature type="domain" description="Phorbol-ester/DAG-type" evidence="11">
    <location>
        <begin position="115"/>
        <end position="165"/>
    </location>
</feature>
<evidence type="ECO:0000256" key="6">
    <source>
        <dbReference type="ARBA" id="ARBA00022723"/>
    </source>
</evidence>
<evidence type="ECO:0000256" key="7">
    <source>
        <dbReference type="ARBA" id="ARBA00022737"/>
    </source>
</evidence>
<dbReference type="PROSITE" id="PS00479">
    <property type="entry name" value="ZF_DAG_PE_1"/>
    <property type="match status" value="1"/>
</dbReference>
<dbReference type="GO" id="GO:0042383">
    <property type="term" value="C:sarcolemma"/>
    <property type="evidence" value="ECO:0007669"/>
    <property type="project" value="UniProtKB-SubCell"/>
</dbReference>
<dbReference type="Proteomes" id="UP001201812">
    <property type="component" value="Unassembled WGS sequence"/>
</dbReference>
<keyword evidence="10" id="KW-0472">Membrane</keyword>